<dbReference type="PANTHER" id="PTHR45843:SF1">
    <property type="entry name" value="PEPTIDYL-PROLYL CIS-TRANS ISOMERASE-LIKE 4"/>
    <property type="match status" value="1"/>
</dbReference>
<gene>
    <name evidence="6" type="ORF">Cgig2_001942</name>
</gene>
<feature type="transmembrane region" description="Helical" evidence="4">
    <location>
        <begin position="225"/>
        <end position="249"/>
    </location>
</feature>
<proteinExistence type="predicted"/>
<evidence type="ECO:0000313" key="7">
    <source>
        <dbReference type="Proteomes" id="UP001153076"/>
    </source>
</evidence>
<dbReference type="InterPro" id="IPR029000">
    <property type="entry name" value="Cyclophilin-like_dom_sf"/>
</dbReference>
<sequence length="251" mass="28108">MGTVAMASAGENLNASQFYITLRDDLDYLDEKHTMRKDIQRVKGGESLRLVRFKGNWVRLIGWHDMGKIRMLVLCGKRWSCSSTLLWDAMESGAKTVFGEVAEGHDTLMRINEAYVDEKARPFKNIRIKHTYILDDPFEDPPQLVELIPDASPEGKPKEEFQLGGPGWSAGSVYAGQLFTGNYVAGNFSGHRILTGSFGQICFRSESADLYSGCASFLDLPRVSFFYLGCLNFFVLTPVWQFVSALFCLSG</sequence>
<keyword evidence="4" id="KW-0472">Membrane</keyword>
<feature type="domain" description="PPIase cyclophilin-type" evidence="5">
    <location>
        <begin position="1"/>
        <end position="133"/>
    </location>
</feature>
<keyword evidence="4" id="KW-1133">Transmembrane helix</keyword>
<dbReference type="OrthoDB" id="2083at2759"/>
<evidence type="ECO:0000313" key="6">
    <source>
        <dbReference type="EMBL" id="KAJ8434739.1"/>
    </source>
</evidence>
<comment type="subcellular location">
    <subcellularLocation>
        <location evidence="1">Nucleus</location>
    </subcellularLocation>
</comment>
<evidence type="ECO:0000256" key="2">
    <source>
        <dbReference type="ARBA" id="ARBA00022884"/>
    </source>
</evidence>
<evidence type="ECO:0000259" key="5">
    <source>
        <dbReference type="PROSITE" id="PS50072"/>
    </source>
</evidence>
<keyword evidence="3" id="KW-0539">Nucleus</keyword>
<dbReference type="PROSITE" id="PS50072">
    <property type="entry name" value="CSA_PPIASE_2"/>
    <property type="match status" value="1"/>
</dbReference>
<protein>
    <recommendedName>
        <fullName evidence="5">PPIase cyclophilin-type domain-containing protein</fullName>
    </recommendedName>
</protein>
<keyword evidence="4" id="KW-0812">Transmembrane</keyword>
<dbReference type="Gene3D" id="2.40.100.10">
    <property type="entry name" value="Cyclophilin-like"/>
    <property type="match status" value="2"/>
</dbReference>
<dbReference type="AlphaFoldDB" id="A0A9Q1K1E2"/>
<keyword evidence="2" id="KW-0694">RNA-binding</keyword>
<reference evidence="6" key="1">
    <citation type="submission" date="2022-04" db="EMBL/GenBank/DDBJ databases">
        <title>Carnegiea gigantea Genome sequencing and assembly v2.</title>
        <authorList>
            <person name="Copetti D."/>
            <person name="Sanderson M.J."/>
            <person name="Burquez A."/>
            <person name="Wojciechowski M.F."/>
        </authorList>
    </citation>
    <scope>NUCLEOTIDE SEQUENCE</scope>
    <source>
        <strain evidence="6">SGP5-SGP5p</strain>
        <tissue evidence="6">Aerial part</tissue>
    </source>
</reference>
<dbReference type="GO" id="GO:0003755">
    <property type="term" value="F:peptidyl-prolyl cis-trans isomerase activity"/>
    <property type="evidence" value="ECO:0007669"/>
    <property type="project" value="InterPro"/>
</dbReference>
<dbReference type="Proteomes" id="UP001153076">
    <property type="component" value="Unassembled WGS sequence"/>
</dbReference>
<organism evidence="6 7">
    <name type="scientific">Carnegiea gigantea</name>
    <dbReference type="NCBI Taxonomy" id="171969"/>
    <lineage>
        <taxon>Eukaryota</taxon>
        <taxon>Viridiplantae</taxon>
        <taxon>Streptophyta</taxon>
        <taxon>Embryophyta</taxon>
        <taxon>Tracheophyta</taxon>
        <taxon>Spermatophyta</taxon>
        <taxon>Magnoliopsida</taxon>
        <taxon>eudicotyledons</taxon>
        <taxon>Gunneridae</taxon>
        <taxon>Pentapetalae</taxon>
        <taxon>Caryophyllales</taxon>
        <taxon>Cactineae</taxon>
        <taxon>Cactaceae</taxon>
        <taxon>Cactoideae</taxon>
        <taxon>Echinocereeae</taxon>
        <taxon>Carnegiea</taxon>
    </lineage>
</organism>
<comment type="caution">
    <text evidence="6">The sequence shown here is derived from an EMBL/GenBank/DDBJ whole genome shotgun (WGS) entry which is preliminary data.</text>
</comment>
<name>A0A9Q1K1E2_9CARY</name>
<dbReference type="SUPFAM" id="SSF50891">
    <property type="entry name" value="Cyclophilin-like"/>
    <property type="match status" value="2"/>
</dbReference>
<dbReference type="GO" id="GO:0003723">
    <property type="term" value="F:RNA binding"/>
    <property type="evidence" value="ECO:0007669"/>
    <property type="project" value="UniProtKB-KW"/>
</dbReference>
<dbReference type="Pfam" id="PF00160">
    <property type="entry name" value="Pro_isomerase"/>
    <property type="match status" value="2"/>
</dbReference>
<dbReference type="GO" id="GO:0005634">
    <property type="term" value="C:nucleus"/>
    <property type="evidence" value="ECO:0007669"/>
    <property type="project" value="UniProtKB-SubCell"/>
</dbReference>
<evidence type="ECO:0000256" key="4">
    <source>
        <dbReference type="SAM" id="Phobius"/>
    </source>
</evidence>
<accession>A0A9Q1K1E2</accession>
<evidence type="ECO:0000256" key="3">
    <source>
        <dbReference type="ARBA" id="ARBA00023242"/>
    </source>
</evidence>
<dbReference type="PANTHER" id="PTHR45843">
    <property type="entry name" value="PEPTIDYL-PROLYL CIS-TRANS ISOMERASE-LIKE 4"/>
    <property type="match status" value="1"/>
</dbReference>
<dbReference type="InterPro" id="IPR002130">
    <property type="entry name" value="Cyclophilin-type_PPIase_dom"/>
</dbReference>
<dbReference type="EMBL" id="JAKOGI010000455">
    <property type="protein sequence ID" value="KAJ8434739.1"/>
    <property type="molecule type" value="Genomic_DNA"/>
</dbReference>
<keyword evidence="7" id="KW-1185">Reference proteome</keyword>
<dbReference type="InterPro" id="IPR035542">
    <property type="entry name" value="CRIP"/>
</dbReference>
<evidence type="ECO:0000256" key="1">
    <source>
        <dbReference type="ARBA" id="ARBA00004123"/>
    </source>
</evidence>